<evidence type="ECO:0000256" key="6">
    <source>
        <dbReference type="ARBA" id="ARBA00022771"/>
    </source>
</evidence>
<keyword evidence="11" id="KW-1133">Transmembrane helix</keyword>
<dbReference type="CDD" id="cd16461">
    <property type="entry name" value="RING-H2_EL5-like"/>
    <property type="match status" value="1"/>
</dbReference>
<feature type="transmembrane region" description="Helical" evidence="11">
    <location>
        <begin position="49"/>
        <end position="72"/>
    </location>
</feature>
<dbReference type="Pfam" id="PF13639">
    <property type="entry name" value="zf-RING_2"/>
    <property type="match status" value="1"/>
</dbReference>
<evidence type="ECO:0000256" key="9">
    <source>
        <dbReference type="PROSITE-ProRule" id="PRU00175"/>
    </source>
</evidence>
<comment type="pathway">
    <text evidence="2">Protein modification; protein ubiquitination.</text>
</comment>
<dbReference type="PROSITE" id="PS50089">
    <property type="entry name" value="ZF_RING_2"/>
    <property type="match status" value="1"/>
</dbReference>
<keyword evidence="14" id="KW-1185">Reference proteome</keyword>
<comment type="catalytic activity">
    <reaction evidence="1">
        <text>S-ubiquitinyl-[E2 ubiquitin-conjugating enzyme]-L-cysteine + [acceptor protein]-L-lysine = [E2 ubiquitin-conjugating enzyme]-L-cysteine + N(6)-ubiquitinyl-[acceptor protein]-L-lysine.</text>
        <dbReference type="EC" id="2.3.2.27"/>
    </reaction>
</comment>
<protein>
    <recommendedName>
        <fullName evidence="3">RING-type E3 ubiquitin transferase</fullName>
        <ecNumber evidence="3">2.3.2.27</ecNumber>
    </recommendedName>
</protein>
<accession>A0A3L6RQN2</accession>
<dbReference type="PANTHER" id="PTHR46913">
    <property type="entry name" value="RING-H2 FINGER PROTEIN ATL16"/>
    <property type="match status" value="1"/>
</dbReference>
<evidence type="ECO:0000259" key="12">
    <source>
        <dbReference type="PROSITE" id="PS50089"/>
    </source>
</evidence>
<gene>
    <name evidence="13" type="ORF">C2845_PM11G21600</name>
</gene>
<evidence type="ECO:0000313" key="13">
    <source>
        <dbReference type="EMBL" id="RLN08029.1"/>
    </source>
</evidence>
<feature type="region of interest" description="Disordered" evidence="10">
    <location>
        <begin position="234"/>
        <end position="278"/>
    </location>
</feature>
<evidence type="ECO:0000256" key="4">
    <source>
        <dbReference type="ARBA" id="ARBA00022679"/>
    </source>
</evidence>
<keyword evidence="6 9" id="KW-0863">Zinc-finger</keyword>
<dbReference type="GO" id="GO:0016567">
    <property type="term" value="P:protein ubiquitination"/>
    <property type="evidence" value="ECO:0007669"/>
    <property type="project" value="UniProtKB-UniPathway"/>
</dbReference>
<organism evidence="13 14">
    <name type="scientific">Panicum miliaceum</name>
    <name type="common">Proso millet</name>
    <name type="synonym">Broomcorn millet</name>
    <dbReference type="NCBI Taxonomy" id="4540"/>
    <lineage>
        <taxon>Eukaryota</taxon>
        <taxon>Viridiplantae</taxon>
        <taxon>Streptophyta</taxon>
        <taxon>Embryophyta</taxon>
        <taxon>Tracheophyta</taxon>
        <taxon>Spermatophyta</taxon>
        <taxon>Magnoliopsida</taxon>
        <taxon>Liliopsida</taxon>
        <taxon>Poales</taxon>
        <taxon>Poaceae</taxon>
        <taxon>PACMAD clade</taxon>
        <taxon>Panicoideae</taxon>
        <taxon>Panicodae</taxon>
        <taxon>Paniceae</taxon>
        <taxon>Panicinae</taxon>
        <taxon>Panicum</taxon>
        <taxon>Panicum sect. Panicum</taxon>
    </lineage>
</organism>
<evidence type="ECO:0000256" key="3">
    <source>
        <dbReference type="ARBA" id="ARBA00012483"/>
    </source>
</evidence>
<dbReference type="FunFam" id="3.30.40.10:FF:000456">
    <property type="entry name" value="RING-H2 finger protein ATL16"/>
    <property type="match status" value="1"/>
</dbReference>
<evidence type="ECO:0000256" key="7">
    <source>
        <dbReference type="ARBA" id="ARBA00022786"/>
    </source>
</evidence>
<dbReference type="Gene3D" id="3.30.40.10">
    <property type="entry name" value="Zinc/RING finger domain, C3HC4 (zinc finger)"/>
    <property type="match status" value="1"/>
</dbReference>
<sequence length="341" mass="36969">MDAGRGSTIFPMPQIPALLFPPPPPPPLPSSYSFSSSTSSHHARSITSFSILVLTVLGILTASVLLLAYYVFIIRCCLKWHRSSPSDAAAHIARRVRRQPATSSTSSLPVSSAPPAEASGLEEAVIQTLPAFRYRKAIKNAAAAADSAPMSECAVCLGEFEDEERVRMLPACLHVFHVDCIDTWLQGNANCPLCRAAITCHCLLPPPAITCHCLLPPLDQLPQPDEVAIHVTPTTEEDEEPTRAQQHQASTAMASCESAGDTATDQQASSDKRKSSNAWRDIDISSKADECIMERRDRDVLPLRRSSSMGELAGGEVHLQIHNILQRNTHFHGDDGDSSTM</sequence>
<dbReference type="InterPro" id="IPR044600">
    <property type="entry name" value="ATL1/ATL16-like"/>
</dbReference>
<comment type="caution">
    <text evidence="13">The sequence shown here is derived from an EMBL/GenBank/DDBJ whole genome shotgun (WGS) entry which is preliminary data.</text>
</comment>
<keyword evidence="4" id="KW-0808">Transferase</keyword>
<dbReference type="OrthoDB" id="8062037at2759"/>
<dbReference type="EC" id="2.3.2.27" evidence="3"/>
<evidence type="ECO:0000256" key="11">
    <source>
        <dbReference type="SAM" id="Phobius"/>
    </source>
</evidence>
<evidence type="ECO:0000256" key="10">
    <source>
        <dbReference type="SAM" id="MobiDB-lite"/>
    </source>
</evidence>
<dbReference type="InterPro" id="IPR013083">
    <property type="entry name" value="Znf_RING/FYVE/PHD"/>
</dbReference>
<keyword evidence="8" id="KW-0862">Zinc</keyword>
<evidence type="ECO:0000256" key="2">
    <source>
        <dbReference type="ARBA" id="ARBA00004906"/>
    </source>
</evidence>
<dbReference type="GO" id="GO:0061630">
    <property type="term" value="F:ubiquitin protein ligase activity"/>
    <property type="evidence" value="ECO:0007669"/>
    <property type="project" value="UniProtKB-EC"/>
</dbReference>
<feature type="domain" description="RING-type" evidence="12">
    <location>
        <begin position="153"/>
        <end position="195"/>
    </location>
</feature>
<keyword evidence="11" id="KW-0472">Membrane</keyword>
<reference evidence="14" key="1">
    <citation type="journal article" date="2019" name="Nat. Commun.">
        <title>The genome of broomcorn millet.</title>
        <authorList>
            <person name="Zou C."/>
            <person name="Miki D."/>
            <person name="Li D."/>
            <person name="Tang Q."/>
            <person name="Xiao L."/>
            <person name="Rajput S."/>
            <person name="Deng P."/>
            <person name="Jia W."/>
            <person name="Huang R."/>
            <person name="Zhang M."/>
            <person name="Sun Y."/>
            <person name="Hu J."/>
            <person name="Fu X."/>
            <person name="Schnable P.S."/>
            <person name="Li F."/>
            <person name="Zhang H."/>
            <person name="Feng B."/>
            <person name="Zhu X."/>
            <person name="Liu R."/>
            <person name="Schnable J.C."/>
            <person name="Zhu J.-K."/>
            <person name="Zhang H."/>
        </authorList>
    </citation>
    <scope>NUCLEOTIDE SEQUENCE [LARGE SCALE GENOMIC DNA]</scope>
</reference>
<keyword evidence="5" id="KW-0479">Metal-binding</keyword>
<keyword evidence="7" id="KW-0833">Ubl conjugation pathway</keyword>
<dbReference type="AlphaFoldDB" id="A0A3L6RQN2"/>
<evidence type="ECO:0000256" key="5">
    <source>
        <dbReference type="ARBA" id="ARBA00022723"/>
    </source>
</evidence>
<dbReference type="PANTHER" id="PTHR46913:SF20">
    <property type="entry name" value="RING-TYPE E3 UBIQUITIN TRANSFERASE"/>
    <property type="match status" value="1"/>
</dbReference>
<evidence type="ECO:0000256" key="8">
    <source>
        <dbReference type="ARBA" id="ARBA00022833"/>
    </source>
</evidence>
<name>A0A3L6RQN2_PANMI</name>
<keyword evidence="11" id="KW-0812">Transmembrane</keyword>
<feature type="compositionally biased region" description="Polar residues" evidence="10">
    <location>
        <begin position="243"/>
        <end position="253"/>
    </location>
</feature>
<dbReference type="GO" id="GO:0008270">
    <property type="term" value="F:zinc ion binding"/>
    <property type="evidence" value="ECO:0007669"/>
    <property type="project" value="UniProtKB-KW"/>
</dbReference>
<dbReference type="Proteomes" id="UP000275267">
    <property type="component" value="Unassembled WGS sequence"/>
</dbReference>
<dbReference type="InterPro" id="IPR001841">
    <property type="entry name" value="Znf_RING"/>
</dbReference>
<dbReference type="STRING" id="4540.A0A3L6RQN2"/>
<dbReference type="SMART" id="SM00184">
    <property type="entry name" value="RING"/>
    <property type="match status" value="1"/>
</dbReference>
<evidence type="ECO:0000256" key="1">
    <source>
        <dbReference type="ARBA" id="ARBA00000900"/>
    </source>
</evidence>
<dbReference type="UniPathway" id="UPA00143"/>
<dbReference type="EMBL" id="PQIB02000007">
    <property type="protein sequence ID" value="RLN08029.1"/>
    <property type="molecule type" value="Genomic_DNA"/>
</dbReference>
<proteinExistence type="predicted"/>
<evidence type="ECO:0000313" key="14">
    <source>
        <dbReference type="Proteomes" id="UP000275267"/>
    </source>
</evidence>
<dbReference type="SUPFAM" id="SSF57850">
    <property type="entry name" value="RING/U-box"/>
    <property type="match status" value="1"/>
</dbReference>